<dbReference type="AlphaFoldDB" id="A0A7Y0Q484"/>
<keyword evidence="4" id="KW-1185">Reference proteome</keyword>
<accession>A0A7Y0Q484</accession>
<evidence type="ECO:0000256" key="1">
    <source>
        <dbReference type="SAM" id="MobiDB-lite"/>
    </source>
</evidence>
<evidence type="ECO:0000259" key="2">
    <source>
        <dbReference type="Pfam" id="PF16793"/>
    </source>
</evidence>
<comment type="caution">
    <text evidence="3">The sequence shown here is derived from an EMBL/GenBank/DDBJ whole genome shotgun (WGS) entry which is preliminary data.</text>
</comment>
<gene>
    <name evidence="3" type="ORF">HIJ39_15420</name>
</gene>
<evidence type="ECO:0000313" key="3">
    <source>
        <dbReference type="EMBL" id="NMP23731.1"/>
    </source>
</evidence>
<dbReference type="EMBL" id="JABBVZ010000064">
    <property type="protein sequence ID" value="NMP23731.1"/>
    <property type="molecule type" value="Genomic_DNA"/>
</dbReference>
<dbReference type="Pfam" id="PF16793">
    <property type="entry name" value="RepB_primase"/>
    <property type="match status" value="1"/>
</dbReference>
<dbReference type="RefSeq" id="WP_169101254.1">
    <property type="nucleotide sequence ID" value="NZ_JABBVZ010000064.1"/>
</dbReference>
<protein>
    <recommendedName>
        <fullName evidence="2">RepB-like DNA primase domain-containing protein</fullName>
    </recommendedName>
</protein>
<dbReference type="Gene3D" id="3.30.70.1790">
    <property type="entry name" value="RepB DNA-primase, N-terminal domain"/>
    <property type="match status" value="1"/>
</dbReference>
<organism evidence="3 4">
    <name type="scientific">Sulfobacillus harzensis</name>
    <dbReference type="NCBI Taxonomy" id="2729629"/>
    <lineage>
        <taxon>Bacteria</taxon>
        <taxon>Bacillati</taxon>
        <taxon>Bacillota</taxon>
        <taxon>Clostridia</taxon>
        <taxon>Eubacteriales</taxon>
        <taxon>Clostridiales Family XVII. Incertae Sedis</taxon>
        <taxon>Sulfobacillus</taxon>
    </lineage>
</organism>
<feature type="region of interest" description="Disordered" evidence="1">
    <location>
        <begin position="328"/>
        <end position="371"/>
    </location>
</feature>
<evidence type="ECO:0000313" key="4">
    <source>
        <dbReference type="Proteomes" id="UP000533476"/>
    </source>
</evidence>
<feature type="domain" description="RepB-like DNA primase" evidence="2">
    <location>
        <begin position="75"/>
        <end position="160"/>
    </location>
</feature>
<proteinExistence type="predicted"/>
<name>A0A7Y0Q484_9FIRM</name>
<feature type="compositionally biased region" description="Acidic residues" evidence="1">
    <location>
        <begin position="355"/>
        <end position="371"/>
    </location>
</feature>
<reference evidence="3 4" key="1">
    <citation type="submission" date="2020-04" db="EMBL/GenBank/DDBJ databases">
        <authorList>
            <person name="Zhang R."/>
            <person name="Schippers A."/>
        </authorList>
    </citation>
    <scope>NUCLEOTIDE SEQUENCE [LARGE SCALE GENOMIC DNA]</scope>
    <source>
        <strain evidence="3 4">DSM 109850</strain>
    </source>
</reference>
<dbReference type="Proteomes" id="UP000533476">
    <property type="component" value="Unassembled WGS sequence"/>
</dbReference>
<sequence length="371" mass="41709">MGNTDATQAQQMLGALGEDLSWRLIKADEQHHLKGEAGHWMENPRAPGQRATDLPLDRLDDQFAWHVRPMPKDGPYRLTMLDDATQETVERMTAEGLPPTAVVETSPGRFQVWHRWPWRMDRDHTVRLLKHLQSHFDTDPGANAPGHVGRLAGTRNWKRQPEKGIDRAGAPVSLVITSQAITRDQASAWLSRFPVPRPEQHPKSITIPSGRVGDFDFTDLRYQRMLARSVPLLPQVWSQTYAQTGDASRADMVVAIRAVSLQLDDATIEGILDPLVHQDGRKEHRTDYTENTVAKARAFSGVSSPGVWSMPFDAARQFPWLADRDHETRRPQAANGWGDGVQQRAQQQHAAPPAAEEEEAEAEDEDEYEAE</sequence>
<dbReference type="InterPro" id="IPR039459">
    <property type="entry name" value="RepB-like_DNA_primase_dom"/>
</dbReference>